<dbReference type="GO" id="GO:0006508">
    <property type="term" value="P:proteolysis"/>
    <property type="evidence" value="ECO:0007669"/>
    <property type="project" value="InterPro"/>
</dbReference>
<feature type="transmembrane region" description="Helical" evidence="2">
    <location>
        <begin position="17"/>
        <end position="40"/>
    </location>
</feature>
<evidence type="ECO:0000313" key="6">
    <source>
        <dbReference type="Proteomes" id="UP000001555"/>
    </source>
</evidence>
<dbReference type="GO" id="GO:0004222">
    <property type="term" value="F:metalloendopeptidase activity"/>
    <property type="evidence" value="ECO:0007669"/>
    <property type="project" value="InterPro"/>
</dbReference>
<name>B7PI33_IXOSC</name>
<keyword evidence="2" id="KW-1133">Transmembrane helix</keyword>
<reference evidence="4 6" key="1">
    <citation type="submission" date="2008-03" db="EMBL/GenBank/DDBJ databases">
        <title>Annotation of Ixodes scapularis.</title>
        <authorList>
            <consortium name="Ixodes scapularis Genome Project Consortium"/>
            <person name="Caler E."/>
            <person name="Hannick L.I."/>
            <person name="Bidwell S."/>
            <person name="Joardar V."/>
            <person name="Thiagarajan M."/>
            <person name="Amedeo P."/>
            <person name="Galinsky K.J."/>
            <person name="Schobel S."/>
            <person name="Inman J."/>
            <person name="Hostetler J."/>
            <person name="Miller J."/>
            <person name="Hammond M."/>
            <person name="Megy K."/>
            <person name="Lawson D."/>
            <person name="Kodira C."/>
            <person name="Sutton G."/>
            <person name="Meyer J."/>
            <person name="Hill C.A."/>
            <person name="Birren B."/>
            <person name="Nene V."/>
            <person name="Collins F."/>
            <person name="Alarcon-Chaidez F."/>
            <person name="Wikel S."/>
            <person name="Strausberg R."/>
        </authorList>
    </citation>
    <scope>NUCLEOTIDE SEQUENCE [LARGE SCALE GENOMIC DNA]</scope>
    <source>
        <strain evidence="6">Wikel</strain>
        <strain evidence="4">Wikel colony</strain>
    </source>
</reference>
<dbReference type="InterPro" id="IPR024079">
    <property type="entry name" value="MetalloPept_cat_dom_sf"/>
</dbReference>
<dbReference type="VEuPathDB" id="VectorBase:ISCW005070"/>
<dbReference type="InterPro" id="IPR042089">
    <property type="entry name" value="Peptidase_M13_dom_2"/>
</dbReference>
<dbReference type="InterPro" id="IPR000718">
    <property type="entry name" value="Peptidase_M13"/>
</dbReference>
<evidence type="ECO:0000313" key="4">
    <source>
        <dbReference type="EMBL" id="EEC06255.1"/>
    </source>
</evidence>
<dbReference type="EMBL" id="ABJB010349507">
    <property type="status" value="NOT_ANNOTATED_CDS"/>
    <property type="molecule type" value="Genomic_DNA"/>
</dbReference>
<dbReference type="PROSITE" id="PS51885">
    <property type="entry name" value="NEPRILYSIN"/>
    <property type="match status" value="1"/>
</dbReference>
<dbReference type="EMBL" id="DS716575">
    <property type="protein sequence ID" value="EEC06255.1"/>
    <property type="molecule type" value="Genomic_DNA"/>
</dbReference>
<dbReference type="PANTHER" id="PTHR11733:SF167">
    <property type="entry name" value="FI17812P1-RELATED"/>
    <property type="match status" value="1"/>
</dbReference>
<protein>
    <recommendedName>
        <fullName evidence="3">Peptidase M13 N-terminal domain-containing protein</fullName>
    </recommendedName>
</protein>
<reference evidence="5" key="2">
    <citation type="submission" date="2020-05" db="UniProtKB">
        <authorList>
            <consortium name="EnsemblMetazoa"/>
        </authorList>
    </citation>
    <scope>IDENTIFICATION</scope>
    <source>
        <strain evidence="5">wikel</strain>
    </source>
</reference>
<dbReference type="EnsemblMetazoa" id="ISCW005070-RA">
    <property type="protein sequence ID" value="ISCW005070-PA"/>
    <property type="gene ID" value="ISCW005070"/>
</dbReference>
<dbReference type="EMBL" id="ABJB010649154">
    <property type="status" value="NOT_ANNOTATED_CDS"/>
    <property type="molecule type" value="Genomic_DNA"/>
</dbReference>
<dbReference type="Gene3D" id="3.40.390.10">
    <property type="entry name" value="Collagenase (Catalytic Domain)"/>
    <property type="match status" value="1"/>
</dbReference>
<keyword evidence="2" id="KW-0812">Transmembrane</keyword>
<sequence>MDFGESLWDERSPLEQVLSMGFCFGLFLLMTTATYLAYFATTYNMVNTKHVFGMEFDVCTKDVCIEQARFLQSTLNRSAEPCGHFYEYACHQWPKTMAATLADNASNVWTLLKRNVFMELDSDWVLSKQFADEDTLAAQIDNPSFGLPEGLLRFEYPEKAGVLDHYHDFIVRVARFFRTDVRLSTVAREIVQFEVNLAKIPWTWIIKDVARNAGISDLEGLEVVLWSKRYLDYLSHLFRQPVIRRHLINYVAWRIILALGPYTSEAFVAIQQDFLRRVGLASNAPRTELCLHDLWTWLPHAAGQLLFARSNQLAPNRVPTSIPFSD</sequence>
<evidence type="ECO:0000313" key="5">
    <source>
        <dbReference type="EnsemblMetazoa" id="ISCW005070-PA"/>
    </source>
</evidence>
<dbReference type="Proteomes" id="UP000001555">
    <property type="component" value="Unassembled WGS sequence"/>
</dbReference>
<dbReference type="Pfam" id="PF05649">
    <property type="entry name" value="Peptidase_M13_N"/>
    <property type="match status" value="1"/>
</dbReference>
<dbReference type="InterPro" id="IPR008753">
    <property type="entry name" value="Peptidase_M13_N"/>
</dbReference>
<evidence type="ECO:0000259" key="3">
    <source>
        <dbReference type="Pfam" id="PF05649"/>
    </source>
</evidence>
<feature type="domain" description="Peptidase M13 N-terminal" evidence="3">
    <location>
        <begin position="200"/>
        <end position="309"/>
    </location>
</feature>
<keyword evidence="2" id="KW-0472">Membrane</keyword>
<dbReference type="SUPFAM" id="SSF55486">
    <property type="entry name" value="Metalloproteases ('zincins'), catalytic domain"/>
    <property type="match status" value="1"/>
</dbReference>
<dbReference type="AlphaFoldDB" id="B7PI33"/>
<dbReference type="PaxDb" id="6945-B7PI33"/>
<proteinExistence type="inferred from homology"/>
<comment type="similarity">
    <text evidence="1">Belongs to the peptidase M13 family.</text>
</comment>
<accession>B7PI33</accession>
<evidence type="ECO:0000256" key="2">
    <source>
        <dbReference type="SAM" id="Phobius"/>
    </source>
</evidence>
<dbReference type="VEuPathDB" id="VectorBase:ISCI005070"/>
<dbReference type="Gene3D" id="1.10.1380.10">
    <property type="entry name" value="Neutral endopeptidase , domain2"/>
    <property type="match status" value="1"/>
</dbReference>
<dbReference type="PANTHER" id="PTHR11733">
    <property type="entry name" value="ZINC METALLOPROTEASE FAMILY M13 NEPRILYSIN-RELATED"/>
    <property type="match status" value="1"/>
</dbReference>
<dbReference type="InParanoid" id="B7PI33"/>
<dbReference type="EMBL" id="ABJB010314128">
    <property type="status" value="NOT_ANNOTATED_CDS"/>
    <property type="molecule type" value="Genomic_DNA"/>
</dbReference>
<dbReference type="HOGENOM" id="CLU_853320_0_0_1"/>
<gene>
    <name evidence="4" type="ORF">IscW_ISCW005070</name>
</gene>
<evidence type="ECO:0000256" key="1">
    <source>
        <dbReference type="ARBA" id="ARBA00007357"/>
    </source>
</evidence>
<keyword evidence="6" id="KW-1185">Reference proteome</keyword>
<organism>
    <name type="scientific">Ixodes scapularis</name>
    <name type="common">Black-legged tick</name>
    <name type="synonym">Deer tick</name>
    <dbReference type="NCBI Taxonomy" id="6945"/>
    <lineage>
        <taxon>Eukaryota</taxon>
        <taxon>Metazoa</taxon>
        <taxon>Ecdysozoa</taxon>
        <taxon>Arthropoda</taxon>
        <taxon>Chelicerata</taxon>
        <taxon>Arachnida</taxon>
        <taxon>Acari</taxon>
        <taxon>Parasitiformes</taxon>
        <taxon>Ixodida</taxon>
        <taxon>Ixodoidea</taxon>
        <taxon>Ixodidae</taxon>
        <taxon>Ixodinae</taxon>
        <taxon>Ixodes</taxon>
    </lineage>
</organism>